<name>A0ABS4PKQ0_9PSEU</name>
<dbReference type="SUPFAM" id="SSF46785">
    <property type="entry name" value="Winged helix' DNA-binding domain"/>
    <property type="match status" value="1"/>
</dbReference>
<dbReference type="Gene3D" id="1.10.10.10">
    <property type="entry name" value="Winged helix-like DNA-binding domain superfamily/Winged helix DNA-binding domain"/>
    <property type="match status" value="1"/>
</dbReference>
<feature type="domain" description="HTH arsR-type" evidence="1">
    <location>
        <begin position="239"/>
        <end position="310"/>
    </location>
</feature>
<accession>A0ABS4PKQ0</accession>
<evidence type="ECO:0000313" key="2">
    <source>
        <dbReference type="EMBL" id="MBP2180003.1"/>
    </source>
</evidence>
<dbReference type="InterPro" id="IPR001845">
    <property type="entry name" value="HTH_ArsR_DNA-bd_dom"/>
</dbReference>
<evidence type="ECO:0000259" key="1">
    <source>
        <dbReference type="SMART" id="SM00418"/>
    </source>
</evidence>
<evidence type="ECO:0000313" key="3">
    <source>
        <dbReference type="Proteomes" id="UP000741013"/>
    </source>
</evidence>
<proteinExistence type="predicted"/>
<dbReference type="SMART" id="SM00418">
    <property type="entry name" value="HTH_ARSR"/>
    <property type="match status" value="1"/>
</dbReference>
<dbReference type="InterPro" id="IPR036390">
    <property type="entry name" value="WH_DNA-bd_sf"/>
</dbReference>
<keyword evidence="2" id="KW-0238">DNA-binding</keyword>
<dbReference type="InterPro" id="IPR036388">
    <property type="entry name" value="WH-like_DNA-bd_sf"/>
</dbReference>
<reference evidence="2 3" key="1">
    <citation type="submission" date="2021-03" db="EMBL/GenBank/DDBJ databases">
        <title>Sequencing the genomes of 1000 actinobacteria strains.</title>
        <authorList>
            <person name="Klenk H.-P."/>
        </authorList>
    </citation>
    <scope>NUCLEOTIDE SEQUENCE [LARGE SCALE GENOMIC DNA]</scope>
    <source>
        <strain evidence="2 3">DSM 45510</strain>
    </source>
</reference>
<dbReference type="Pfam" id="PF19361">
    <property type="entry name" value="DUF5937"/>
    <property type="match status" value="1"/>
</dbReference>
<protein>
    <submittedName>
        <fullName evidence="2">DNA-binding transcriptional ArsR family regulator</fullName>
    </submittedName>
</protein>
<dbReference type="RefSeq" id="WP_209663637.1">
    <property type="nucleotide sequence ID" value="NZ_JAGGMS010000001.1"/>
</dbReference>
<sequence length="311" mass="33668">MIELVLTATGAQRLRFAISPLEEVLGAIQVLQGVRHHPAYGPWLSTAPQTLPIKELRTVLSATRYITEFLSPPPQSPRTTVEAQLAELRRTPPEQVALELAMVDADLSGLPEDPAQARDLLGDQLELAWHELIGPQWPRLHEVLAADIDHRTRRLGEGGIELALADLHSRVKLTGDVLTVESATRARTPLDERGLLLLPSVFAWPKVGVILVPPWQPSLLYPARGVAKLWRPAQDPDPRLVAVLGRTRALLLQVLAEPSTTTALARRLGLAPGTVSGHLGALAGAGLLVATRTGRSVRYARTRLGTDLVGA</sequence>
<gene>
    <name evidence="2" type="ORF">JOM49_001529</name>
</gene>
<keyword evidence="3" id="KW-1185">Reference proteome</keyword>
<dbReference type="Pfam" id="PF12840">
    <property type="entry name" value="HTH_20"/>
    <property type="match status" value="1"/>
</dbReference>
<dbReference type="GO" id="GO:0003677">
    <property type="term" value="F:DNA binding"/>
    <property type="evidence" value="ECO:0007669"/>
    <property type="project" value="UniProtKB-KW"/>
</dbReference>
<organism evidence="2 3">
    <name type="scientific">Amycolatopsis magusensis</name>
    <dbReference type="NCBI Taxonomy" id="882444"/>
    <lineage>
        <taxon>Bacteria</taxon>
        <taxon>Bacillati</taxon>
        <taxon>Actinomycetota</taxon>
        <taxon>Actinomycetes</taxon>
        <taxon>Pseudonocardiales</taxon>
        <taxon>Pseudonocardiaceae</taxon>
        <taxon>Amycolatopsis</taxon>
    </lineage>
</organism>
<dbReference type="EMBL" id="JAGGMS010000001">
    <property type="protein sequence ID" value="MBP2180003.1"/>
    <property type="molecule type" value="Genomic_DNA"/>
</dbReference>
<dbReference type="InterPro" id="IPR045981">
    <property type="entry name" value="DUF5937"/>
</dbReference>
<dbReference type="Proteomes" id="UP000741013">
    <property type="component" value="Unassembled WGS sequence"/>
</dbReference>
<comment type="caution">
    <text evidence="2">The sequence shown here is derived from an EMBL/GenBank/DDBJ whole genome shotgun (WGS) entry which is preliminary data.</text>
</comment>